<dbReference type="InterPro" id="IPR001328">
    <property type="entry name" value="Pept_tRNA_hydro"/>
</dbReference>
<feature type="site" description="Stabilizes the basic form of H active site to accept a proton" evidence="7">
    <location>
        <position position="102"/>
    </location>
</feature>
<name>A0A8I0GDH1_9ACTO</name>
<evidence type="ECO:0000256" key="5">
    <source>
        <dbReference type="ARBA" id="ARBA00038063"/>
    </source>
</evidence>
<dbReference type="GO" id="GO:0000049">
    <property type="term" value="F:tRNA binding"/>
    <property type="evidence" value="ECO:0007669"/>
    <property type="project" value="UniProtKB-UniRule"/>
</dbReference>
<organism evidence="8 9">
    <name type="scientific">Nanchangia anserum</name>
    <dbReference type="NCBI Taxonomy" id="2692125"/>
    <lineage>
        <taxon>Bacteria</taxon>
        <taxon>Bacillati</taxon>
        <taxon>Actinomycetota</taxon>
        <taxon>Actinomycetes</taxon>
        <taxon>Actinomycetales</taxon>
        <taxon>Actinomycetaceae</taxon>
        <taxon>Nanchangia</taxon>
    </lineage>
</organism>
<evidence type="ECO:0000313" key="8">
    <source>
        <dbReference type="EMBL" id="MBD3689981.1"/>
    </source>
</evidence>
<dbReference type="CDD" id="cd00462">
    <property type="entry name" value="PTH"/>
    <property type="match status" value="1"/>
</dbReference>
<dbReference type="HAMAP" id="MF_00083">
    <property type="entry name" value="Pept_tRNA_hydro_bact"/>
    <property type="match status" value="1"/>
</dbReference>
<protein>
    <recommendedName>
        <fullName evidence="6 7">Peptidyl-tRNA hydrolase</fullName>
        <shortName evidence="7">Pth</shortName>
        <ecNumber evidence="1 7">3.1.1.29</ecNumber>
    </recommendedName>
</protein>
<dbReference type="GO" id="GO:0004045">
    <property type="term" value="F:peptidyl-tRNA hydrolase activity"/>
    <property type="evidence" value="ECO:0007669"/>
    <property type="project" value="UniProtKB-UniRule"/>
</dbReference>
<dbReference type="InterPro" id="IPR036416">
    <property type="entry name" value="Pept_tRNA_hydro_sf"/>
</dbReference>
<feature type="site" description="Discriminates between blocked and unblocked aminoacyl-tRNA" evidence="7">
    <location>
        <position position="12"/>
    </location>
</feature>
<comment type="function">
    <text evidence="7">Catalyzes the release of premature peptidyl moieties from peptidyl-tRNA molecules trapped in stalled 50S ribosomal subunits, and thus maintains levels of free tRNAs and 50S ribosomes.</text>
</comment>
<sequence>MSDTWVIVGLGNPGAEYAGTRHNLGHDVIGVLADRMGVRLKRHRGIAHIGEGRVGIGASGGPGPRCVIATLQCFMNVSGGPTKQLLDYFHVDATARLLVVHDELDLEAHDIRLKRGGGEGGHNGLRSISQALGTRDYARLRLGIGRPPGRQDPADYVLGKIAPKQRADWEVTFERAADVCVDVVTSDFAAAQQRLHTA</sequence>
<dbReference type="InterPro" id="IPR018171">
    <property type="entry name" value="Pept_tRNA_hydro_CS"/>
</dbReference>
<dbReference type="EC" id="3.1.1.29" evidence="1 7"/>
<accession>A0A8I0GDH1</accession>
<evidence type="ECO:0000256" key="1">
    <source>
        <dbReference type="ARBA" id="ARBA00013260"/>
    </source>
</evidence>
<dbReference type="GO" id="GO:0072344">
    <property type="term" value="P:rescue of stalled ribosome"/>
    <property type="evidence" value="ECO:0007669"/>
    <property type="project" value="UniProtKB-UniRule"/>
</dbReference>
<feature type="binding site" evidence="7">
    <location>
        <position position="74"/>
    </location>
    <ligand>
        <name>tRNA</name>
        <dbReference type="ChEBI" id="CHEBI:17843"/>
    </ligand>
</feature>
<keyword evidence="7" id="KW-0963">Cytoplasm</keyword>
<dbReference type="EMBL" id="JACRUO010000002">
    <property type="protein sequence ID" value="MBD3689981.1"/>
    <property type="molecule type" value="Genomic_DNA"/>
</dbReference>
<keyword evidence="2 7" id="KW-0820">tRNA-binding</keyword>
<dbReference type="PROSITE" id="PS01196">
    <property type="entry name" value="PEPT_TRNA_HYDROL_2"/>
    <property type="match status" value="1"/>
</dbReference>
<comment type="caution">
    <text evidence="8">The sequence shown here is derived from an EMBL/GenBank/DDBJ whole genome shotgun (WGS) entry which is preliminary data.</text>
</comment>
<feature type="binding site" evidence="7">
    <location>
        <position position="123"/>
    </location>
    <ligand>
        <name>tRNA</name>
        <dbReference type="ChEBI" id="CHEBI:17843"/>
    </ligand>
</feature>
<keyword evidence="3 7" id="KW-0378">Hydrolase</keyword>
<feature type="binding site" evidence="7">
    <location>
        <position position="76"/>
    </location>
    <ligand>
        <name>tRNA</name>
        <dbReference type="ChEBI" id="CHEBI:17843"/>
    </ligand>
</feature>
<dbReference type="PANTHER" id="PTHR17224:SF1">
    <property type="entry name" value="PEPTIDYL-TRNA HYDROLASE"/>
    <property type="match status" value="1"/>
</dbReference>
<evidence type="ECO:0000256" key="7">
    <source>
        <dbReference type="HAMAP-Rule" id="MF_00083"/>
    </source>
</evidence>
<dbReference type="RefSeq" id="WP_191072092.1">
    <property type="nucleotide sequence ID" value="NZ_CP060506.1"/>
</dbReference>
<keyword evidence="9" id="KW-1185">Reference proteome</keyword>
<comment type="function">
    <text evidence="7">Hydrolyzes ribosome-free peptidyl-tRNAs (with 1 or more amino acids incorporated), which drop off the ribosome during protein synthesis, or as a result of ribosome stalling.</text>
</comment>
<proteinExistence type="inferred from homology"/>
<dbReference type="Pfam" id="PF01195">
    <property type="entry name" value="Pept_tRNA_hydro"/>
    <property type="match status" value="1"/>
</dbReference>
<dbReference type="GO" id="GO:0006515">
    <property type="term" value="P:protein quality control for misfolded or incompletely synthesized proteins"/>
    <property type="evidence" value="ECO:0007669"/>
    <property type="project" value="UniProtKB-UniRule"/>
</dbReference>
<evidence type="ECO:0000256" key="2">
    <source>
        <dbReference type="ARBA" id="ARBA00022555"/>
    </source>
</evidence>
<evidence type="ECO:0000256" key="3">
    <source>
        <dbReference type="ARBA" id="ARBA00022801"/>
    </source>
</evidence>
<evidence type="ECO:0000313" key="9">
    <source>
        <dbReference type="Proteomes" id="UP000627538"/>
    </source>
</evidence>
<dbReference type="Proteomes" id="UP000627538">
    <property type="component" value="Unassembled WGS sequence"/>
</dbReference>
<dbReference type="NCBIfam" id="TIGR00447">
    <property type="entry name" value="pth"/>
    <property type="match status" value="1"/>
</dbReference>
<comment type="catalytic activity">
    <reaction evidence="7">
        <text>an N-acyl-L-alpha-aminoacyl-tRNA + H2O = an N-acyl-L-amino acid + a tRNA + H(+)</text>
        <dbReference type="Rhea" id="RHEA:54448"/>
        <dbReference type="Rhea" id="RHEA-COMP:10123"/>
        <dbReference type="Rhea" id="RHEA-COMP:13883"/>
        <dbReference type="ChEBI" id="CHEBI:15377"/>
        <dbReference type="ChEBI" id="CHEBI:15378"/>
        <dbReference type="ChEBI" id="CHEBI:59874"/>
        <dbReference type="ChEBI" id="CHEBI:78442"/>
        <dbReference type="ChEBI" id="CHEBI:138191"/>
        <dbReference type="EC" id="3.1.1.29"/>
    </reaction>
</comment>
<gene>
    <name evidence="7" type="primary">pth</name>
    <name evidence="8" type="ORF">H8R10_07060</name>
</gene>
<reference evidence="8 9" key="1">
    <citation type="submission" date="2020-08" db="EMBL/GenBank/DDBJ databases">
        <title>Winkia gen. nov., sp. nov., isolated from faeces of the Anser albifrons in China.</title>
        <authorList>
            <person name="Liu Q."/>
        </authorList>
    </citation>
    <scope>NUCLEOTIDE SEQUENCE [LARGE SCALE GENOMIC DNA]</scope>
    <source>
        <strain evidence="8 9">C62</strain>
    </source>
</reference>
<feature type="binding site" evidence="7">
    <location>
        <position position="17"/>
    </location>
    <ligand>
        <name>tRNA</name>
        <dbReference type="ChEBI" id="CHEBI:17843"/>
    </ligand>
</feature>
<evidence type="ECO:0000256" key="4">
    <source>
        <dbReference type="ARBA" id="ARBA00022884"/>
    </source>
</evidence>
<dbReference type="GO" id="GO:0005737">
    <property type="term" value="C:cytoplasm"/>
    <property type="evidence" value="ECO:0007669"/>
    <property type="project" value="UniProtKB-SubCell"/>
</dbReference>
<dbReference type="AlphaFoldDB" id="A0A8I0GDH1"/>
<dbReference type="Gene3D" id="3.40.50.1470">
    <property type="entry name" value="Peptidyl-tRNA hydrolase"/>
    <property type="match status" value="1"/>
</dbReference>
<evidence type="ECO:0000256" key="6">
    <source>
        <dbReference type="ARBA" id="ARBA00050038"/>
    </source>
</evidence>
<dbReference type="SUPFAM" id="SSF53178">
    <property type="entry name" value="Peptidyl-tRNA hydrolase-like"/>
    <property type="match status" value="1"/>
</dbReference>
<feature type="active site" description="Proton acceptor" evidence="7">
    <location>
        <position position="22"/>
    </location>
</feature>
<dbReference type="PANTHER" id="PTHR17224">
    <property type="entry name" value="PEPTIDYL-TRNA HYDROLASE"/>
    <property type="match status" value="1"/>
</dbReference>
<keyword evidence="4 7" id="KW-0694">RNA-binding</keyword>
<comment type="subcellular location">
    <subcellularLocation>
        <location evidence="7">Cytoplasm</location>
    </subcellularLocation>
</comment>
<comment type="similarity">
    <text evidence="5 7">Belongs to the PTH family.</text>
</comment>
<comment type="subunit">
    <text evidence="7">Monomer.</text>
</comment>